<evidence type="ECO:0000256" key="6">
    <source>
        <dbReference type="ARBA" id="ARBA00022723"/>
    </source>
</evidence>
<keyword evidence="5" id="KW-0808">Transferase</keyword>
<dbReference type="GO" id="GO:0046872">
    <property type="term" value="F:metal ion binding"/>
    <property type="evidence" value="ECO:0007669"/>
    <property type="project" value="UniProtKB-KW"/>
</dbReference>
<gene>
    <name evidence="11" type="ORF">HNQ39_002959</name>
</gene>
<dbReference type="InterPro" id="IPR003374">
    <property type="entry name" value="ApbE-like_sf"/>
</dbReference>
<dbReference type="InterPro" id="IPR024932">
    <property type="entry name" value="ApbE"/>
</dbReference>
<evidence type="ECO:0000256" key="10">
    <source>
        <dbReference type="ARBA" id="ARBA00048540"/>
    </source>
</evidence>
<evidence type="ECO:0000256" key="9">
    <source>
        <dbReference type="ARBA" id="ARBA00031306"/>
    </source>
</evidence>
<dbReference type="EC" id="2.7.1.180" evidence="2"/>
<evidence type="ECO:0000256" key="7">
    <source>
        <dbReference type="ARBA" id="ARBA00022827"/>
    </source>
</evidence>
<comment type="cofactor">
    <cofactor evidence="1">
        <name>Mg(2+)</name>
        <dbReference type="ChEBI" id="CHEBI:18420"/>
    </cofactor>
</comment>
<keyword evidence="4" id="KW-0285">Flavoprotein</keyword>
<comment type="caution">
    <text evidence="11">The sequence shown here is derived from an EMBL/GenBank/DDBJ whole genome shotgun (WGS) entry which is preliminary data.</text>
</comment>
<accession>A0A7W9W711</accession>
<dbReference type="Pfam" id="PF02424">
    <property type="entry name" value="ApbE"/>
    <property type="match status" value="2"/>
</dbReference>
<evidence type="ECO:0000256" key="5">
    <source>
        <dbReference type="ARBA" id="ARBA00022679"/>
    </source>
</evidence>
<dbReference type="SUPFAM" id="SSF143631">
    <property type="entry name" value="ApbE-like"/>
    <property type="match status" value="1"/>
</dbReference>
<dbReference type="GO" id="GO:0016740">
    <property type="term" value="F:transferase activity"/>
    <property type="evidence" value="ECO:0007669"/>
    <property type="project" value="UniProtKB-KW"/>
</dbReference>
<keyword evidence="7" id="KW-0274">FAD</keyword>
<evidence type="ECO:0000313" key="11">
    <source>
        <dbReference type="EMBL" id="MBB6051168.1"/>
    </source>
</evidence>
<dbReference type="RefSeq" id="WP_221290013.1">
    <property type="nucleotide sequence ID" value="NZ_JACHGW010000002.1"/>
</dbReference>
<evidence type="ECO:0000256" key="1">
    <source>
        <dbReference type="ARBA" id="ARBA00001946"/>
    </source>
</evidence>
<dbReference type="Proteomes" id="UP000520814">
    <property type="component" value="Unassembled WGS sequence"/>
</dbReference>
<dbReference type="PANTHER" id="PTHR30040">
    <property type="entry name" value="THIAMINE BIOSYNTHESIS LIPOPROTEIN APBE"/>
    <property type="match status" value="1"/>
</dbReference>
<keyword evidence="11" id="KW-0449">Lipoprotein</keyword>
<evidence type="ECO:0000256" key="8">
    <source>
        <dbReference type="ARBA" id="ARBA00022842"/>
    </source>
</evidence>
<evidence type="ECO:0000256" key="2">
    <source>
        <dbReference type="ARBA" id="ARBA00011955"/>
    </source>
</evidence>
<dbReference type="AlphaFoldDB" id="A0A7W9W711"/>
<reference evidence="11 12" key="1">
    <citation type="submission" date="2020-08" db="EMBL/GenBank/DDBJ databases">
        <title>Genomic Encyclopedia of Type Strains, Phase IV (KMG-IV): sequencing the most valuable type-strain genomes for metagenomic binning, comparative biology and taxonomic classification.</title>
        <authorList>
            <person name="Goeker M."/>
        </authorList>
    </citation>
    <scope>NUCLEOTIDE SEQUENCE [LARGE SCALE GENOMIC DNA]</scope>
    <source>
        <strain evidence="11 12">DSM 23562</strain>
    </source>
</reference>
<comment type="catalytic activity">
    <reaction evidence="10">
        <text>L-threonyl-[protein] + FAD = FMN-L-threonyl-[protein] + AMP + H(+)</text>
        <dbReference type="Rhea" id="RHEA:36847"/>
        <dbReference type="Rhea" id="RHEA-COMP:11060"/>
        <dbReference type="Rhea" id="RHEA-COMP:11061"/>
        <dbReference type="ChEBI" id="CHEBI:15378"/>
        <dbReference type="ChEBI" id="CHEBI:30013"/>
        <dbReference type="ChEBI" id="CHEBI:57692"/>
        <dbReference type="ChEBI" id="CHEBI:74257"/>
        <dbReference type="ChEBI" id="CHEBI:456215"/>
        <dbReference type="EC" id="2.7.1.180"/>
    </reaction>
</comment>
<evidence type="ECO:0000256" key="3">
    <source>
        <dbReference type="ARBA" id="ARBA00016337"/>
    </source>
</evidence>
<keyword evidence="6" id="KW-0479">Metal-binding</keyword>
<evidence type="ECO:0000256" key="4">
    <source>
        <dbReference type="ARBA" id="ARBA00022630"/>
    </source>
</evidence>
<dbReference type="EMBL" id="JACHGW010000002">
    <property type="protein sequence ID" value="MBB6051168.1"/>
    <property type="molecule type" value="Genomic_DNA"/>
</dbReference>
<dbReference type="PANTHER" id="PTHR30040:SF2">
    <property type="entry name" value="FAD:PROTEIN FMN TRANSFERASE"/>
    <property type="match status" value="1"/>
</dbReference>
<dbReference type="Gene3D" id="3.10.520.10">
    <property type="entry name" value="ApbE-like domains"/>
    <property type="match status" value="1"/>
</dbReference>
<evidence type="ECO:0000313" key="12">
    <source>
        <dbReference type="Proteomes" id="UP000520814"/>
    </source>
</evidence>
<name>A0A7W9W711_ARMRO</name>
<sequence length="302" mass="32639">MSPAWGLALVVRVAPAALAVASLVVSVLASLAWARARPWSFHYEQVLGTSLALRVRATSRQAAERAEQAVLAELTRLERLFSSFNPESELRQWQGTQRLSPELTELLEAAEYWREKTGSAFHPGVTAGTAPLWRRESDGRMTRLSAVPLTLNAIAKGEIVDRACAAALQPEAGVREVVVNIGGDLCVRGPRLVQATVSADSENAPPLSKVWLCNQALATSGTARRGLHLYDPRTGQPVTHLESASVIAPSARLADVLATVFCVLPVEESLTLAENEEGVACFLVTADGQRISSPRWATFERR</sequence>
<keyword evidence="8" id="KW-0460">Magnesium</keyword>
<protein>
    <recommendedName>
        <fullName evidence="3">FAD:protein FMN transferase</fullName>
        <ecNumber evidence="2">2.7.1.180</ecNumber>
    </recommendedName>
    <alternativeName>
        <fullName evidence="9">Flavin transferase</fullName>
    </alternativeName>
</protein>
<keyword evidence="12" id="KW-1185">Reference proteome</keyword>
<organism evidence="11 12">
    <name type="scientific">Armatimonas rosea</name>
    <dbReference type="NCBI Taxonomy" id="685828"/>
    <lineage>
        <taxon>Bacteria</taxon>
        <taxon>Bacillati</taxon>
        <taxon>Armatimonadota</taxon>
        <taxon>Armatimonadia</taxon>
        <taxon>Armatimonadales</taxon>
        <taxon>Armatimonadaceae</taxon>
        <taxon>Armatimonas</taxon>
    </lineage>
</organism>
<proteinExistence type="predicted"/>